<dbReference type="EMBL" id="BARW01000037">
    <property type="protein sequence ID" value="GAI68617.1"/>
    <property type="molecule type" value="Genomic_DNA"/>
</dbReference>
<comment type="caution">
    <text evidence="1">The sequence shown here is derived from an EMBL/GenBank/DDBJ whole genome shotgun (WGS) entry which is preliminary data.</text>
</comment>
<gene>
    <name evidence="1" type="ORF">S12H4_00365</name>
</gene>
<sequence length="156" mass="17815">MTPRSILGLEEPAVNQEPQPGLPIVSLCWDPLFAFLIRFFKPLRPRKPVVILKNLEAETTENYKELLSWEVEADYEGILNEISLYSSRFAASQWFIKIADQELFKDKKIHTTLTLPWKELSLASGTKVVVQVKTTDGVATDFDACLTGELRYLARR</sequence>
<reference evidence="1" key="1">
    <citation type="journal article" date="2014" name="Front. Microbiol.">
        <title>High frequency of phylogenetically diverse reductive dehalogenase-homologous genes in deep subseafloor sedimentary metagenomes.</title>
        <authorList>
            <person name="Kawai M."/>
            <person name="Futagami T."/>
            <person name="Toyoda A."/>
            <person name="Takaki Y."/>
            <person name="Nishi S."/>
            <person name="Hori S."/>
            <person name="Arai W."/>
            <person name="Tsubouchi T."/>
            <person name="Morono Y."/>
            <person name="Uchiyama I."/>
            <person name="Ito T."/>
            <person name="Fujiyama A."/>
            <person name="Inagaki F."/>
            <person name="Takami H."/>
        </authorList>
    </citation>
    <scope>NUCLEOTIDE SEQUENCE</scope>
    <source>
        <strain evidence="1">Expedition CK06-06</strain>
    </source>
</reference>
<organism evidence="1">
    <name type="scientific">marine sediment metagenome</name>
    <dbReference type="NCBI Taxonomy" id="412755"/>
    <lineage>
        <taxon>unclassified sequences</taxon>
        <taxon>metagenomes</taxon>
        <taxon>ecological metagenomes</taxon>
    </lineage>
</organism>
<name>X1QJG4_9ZZZZ</name>
<evidence type="ECO:0000313" key="1">
    <source>
        <dbReference type="EMBL" id="GAI68617.1"/>
    </source>
</evidence>
<dbReference type="AlphaFoldDB" id="X1QJG4"/>
<proteinExistence type="predicted"/>
<accession>X1QJG4</accession>
<protein>
    <submittedName>
        <fullName evidence="1">Uncharacterized protein</fullName>
    </submittedName>
</protein>